<evidence type="ECO:0000313" key="4">
    <source>
        <dbReference type="Proteomes" id="UP001159641"/>
    </source>
</evidence>
<gene>
    <name evidence="3" type="ORF">J1605_006264</name>
</gene>
<dbReference type="Proteomes" id="UP001159641">
    <property type="component" value="Unassembled WGS sequence"/>
</dbReference>
<organism evidence="3 4">
    <name type="scientific">Eschrichtius robustus</name>
    <name type="common">California gray whale</name>
    <name type="synonym">Eschrichtius gibbosus</name>
    <dbReference type="NCBI Taxonomy" id="9764"/>
    <lineage>
        <taxon>Eukaryota</taxon>
        <taxon>Metazoa</taxon>
        <taxon>Chordata</taxon>
        <taxon>Craniata</taxon>
        <taxon>Vertebrata</taxon>
        <taxon>Euteleostomi</taxon>
        <taxon>Mammalia</taxon>
        <taxon>Eutheria</taxon>
        <taxon>Laurasiatheria</taxon>
        <taxon>Artiodactyla</taxon>
        <taxon>Whippomorpha</taxon>
        <taxon>Cetacea</taxon>
        <taxon>Mysticeti</taxon>
        <taxon>Eschrichtiidae</taxon>
        <taxon>Eschrichtius</taxon>
    </lineage>
</organism>
<accession>A0AB34H6F4</accession>
<keyword evidence="4" id="KW-1185">Reference proteome</keyword>
<evidence type="ECO:0000259" key="2">
    <source>
        <dbReference type="PROSITE" id="PS50181"/>
    </source>
</evidence>
<dbReference type="SMART" id="SM00256">
    <property type="entry name" value="FBOX"/>
    <property type="match status" value="1"/>
</dbReference>
<dbReference type="InterPro" id="IPR001810">
    <property type="entry name" value="F-box_dom"/>
</dbReference>
<feature type="region of interest" description="Disordered" evidence="1">
    <location>
        <begin position="1"/>
        <end position="29"/>
    </location>
</feature>
<name>A0AB34H6F4_ESCRO</name>
<sequence>MARRPRTCTSASRGLPARVSTPDPEPEEALGLGQLPMELLEMVLSHVPPHMLLGHCCQVCRCWHDLVDCQDVRLSILA</sequence>
<dbReference type="Pfam" id="PF12937">
    <property type="entry name" value="F-box-like"/>
    <property type="match status" value="1"/>
</dbReference>
<dbReference type="SUPFAM" id="SSF81383">
    <property type="entry name" value="F-box domain"/>
    <property type="match status" value="1"/>
</dbReference>
<dbReference type="EMBL" id="JAIQCJ010001992">
    <property type="protein sequence ID" value="KAJ8786289.1"/>
    <property type="molecule type" value="Genomic_DNA"/>
</dbReference>
<comment type="caution">
    <text evidence="3">The sequence shown here is derived from an EMBL/GenBank/DDBJ whole genome shotgun (WGS) entry which is preliminary data.</text>
</comment>
<dbReference type="Gene3D" id="1.20.1280.50">
    <property type="match status" value="1"/>
</dbReference>
<evidence type="ECO:0000256" key="1">
    <source>
        <dbReference type="SAM" id="MobiDB-lite"/>
    </source>
</evidence>
<dbReference type="AlphaFoldDB" id="A0AB34H6F4"/>
<evidence type="ECO:0000313" key="3">
    <source>
        <dbReference type="EMBL" id="KAJ8786289.1"/>
    </source>
</evidence>
<feature type="domain" description="F-box" evidence="2">
    <location>
        <begin position="29"/>
        <end position="77"/>
    </location>
</feature>
<dbReference type="PROSITE" id="PS50181">
    <property type="entry name" value="FBOX"/>
    <property type="match status" value="1"/>
</dbReference>
<reference evidence="3 4" key="1">
    <citation type="submission" date="2022-11" db="EMBL/GenBank/DDBJ databases">
        <title>Whole genome sequence of Eschrichtius robustus ER-17-0199.</title>
        <authorList>
            <person name="Bruniche-Olsen A."/>
            <person name="Black A.N."/>
            <person name="Fields C.J."/>
            <person name="Walden K."/>
            <person name="Dewoody J.A."/>
        </authorList>
    </citation>
    <scope>NUCLEOTIDE SEQUENCE [LARGE SCALE GENOMIC DNA]</scope>
    <source>
        <strain evidence="3">ER-17-0199</strain>
        <tissue evidence="3">Blubber</tissue>
    </source>
</reference>
<protein>
    <recommendedName>
        <fullName evidence="2">F-box domain-containing protein</fullName>
    </recommendedName>
</protein>
<proteinExistence type="predicted"/>
<dbReference type="InterPro" id="IPR036047">
    <property type="entry name" value="F-box-like_dom_sf"/>
</dbReference>